<evidence type="ECO:0000313" key="11">
    <source>
        <dbReference type="EMBL" id="EKX44545.1"/>
    </source>
</evidence>
<dbReference type="InterPro" id="IPR029489">
    <property type="entry name" value="OGT/SEC/SPY_C"/>
</dbReference>
<dbReference type="HOGENOM" id="CLU_453047_0_0_1"/>
<dbReference type="OrthoDB" id="10634610at2759"/>
<dbReference type="PANTHER" id="PTHR44998:SF1">
    <property type="entry name" value="UDP-N-ACETYLGLUCOSAMINE--PEPTIDE N-ACETYLGLUCOSAMINYLTRANSFERASE 110 KDA SUBUNIT"/>
    <property type="match status" value="1"/>
</dbReference>
<dbReference type="Pfam" id="PF13844">
    <property type="entry name" value="Glyco_transf_41"/>
    <property type="match status" value="2"/>
</dbReference>
<dbReference type="SUPFAM" id="SSF48452">
    <property type="entry name" value="TPR-like"/>
    <property type="match status" value="1"/>
</dbReference>
<evidence type="ECO:0000256" key="6">
    <source>
        <dbReference type="ARBA" id="ARBA00022737"/>
    </source>
</evidence>
<evidence type="ECO:0000313" key="13">
    <source>
        <dbReference type="Proteomes" id="UP000011087"/>
    </source>
</evidence>
<evidence type="ECO:0000256" key="9">
    <source>
        <dbReference type="SAM" id="SignalP"/>
    </source>
</evidence>
<evidence type="ECO:0000256" key="7">
    <source>
        <dbReference type="ARBA" id="ARBA00022803"/>
    </source>
</evidence>
<evidence type="ECO:0000259" key="10">
    <source>
        <dbReference type="Pfam" id="PF13844"/>
    </source>
</evidence>
<feature type="chain" id="PRO_5008771049" description="protein O-GlcNAc transferase" evidence="9">
    <location>
        <begin position="25"/>
        <end position="603"/>
    </location>
</feature>
<feature type="repeat" description="TPR" evidence="8">
    <location>
        <begin position="175"/>
        <end position="208"/>
    </location>
</feature>
<feature type="repeat" description="TPR" evidence="8">
    <location>
        <begin position="141"/>
        <end position="174"/>
    </location>
</feature>
<dbReference type="GeneID" id="17301109"/>
<dbReference type="Pfam" id="PF13429">
    <property type="entry name" value="TPR_15"/>
    <property type="match status" value="1"/>
</dbReference>
<keyword evidence="6" id="KW-0677">Repeat</keyword>
<organism evidence="11">
    <name type="scientific">Guillardia theta (strain CCMP2712)</name>
    <name type="common">Cryptophyte</name>
    <dbReference type="NCBI Taxonomy" id="905079"/>
    <lineage>
        <taxon>Eukaryota</taxon>
        <taxon>Cryptophyceae</taxon>
        <taxon>Pyrenomonadales</taxon>
        <taxon>Geminigeraceae</taxon>
        <taxon>Guillardia</taxon>
    </lineage>
</organism>
<feature type="domain" description="O-GlcNAc transferase C-terminal" evidence="10">
    <location>
        <begin position="493"/>
        <end position="595"/>
    </location>
</feature>
<protein>
    <recommendedName>
        <fullName evidence="3">protein O-GlcNAc transferase</fullName>
        <ecNumber evidence="3">2.4.1.255</ecNumber>
    </recommendedName>
</protein>
<dbReference type="Gene3D" id="1.25.40.10">
    <property type="entry name" value="Tetratricopeptide repeat domain"/>
    <property type="match status" value="2"/>
</dbReference>
<dbReference type="eggNOG" id="KOG4626">
    <property type="taxonomic scope" value="Eukaryota"/>
</dbReference>
<dbReference type="GO" id="GO:0097363">
    <property type="term" value="F:protein O-acetylglucosaminyltransferase activity"/>
    <property type="evidence" value="ECO:0007669"/>
    <property type="project" value="UniProtKB-EC"/>
</dbReference>
<dbReference type="PROSITE" id="PS50005">
    <property type="entry name" value="TPR"/>
    <property type="match status" value="3"/>
</dbReference>
<dbReference type="InterPro" id="IPR019734">
    <property type="entry name" value="TPR_rpt"/>
</dbReference>
<evidence type="ECO:0000256" key="1">
    <source>
        <dbReference type="ARBA" id="ARBA00004922"/>
    </source>
</evidence>
<keyword evidence="9" id="KW-0732">Signal</keyword>
<dbReference type="PANTHER" id="PTHR44998">
    <property type="match status" value="1"/>
</dbReference>
<dbReference type="AlphaFoldDB" id="L1J8Z2"/>
<sequence length="603" mass="67113">MRAVGMELLVTLLLSFILAHPAASQTLSCTKKMKLRDIIATSDLLEASDSLGELVKCLKIAVAKDKTSSQLWRRLSSAVVRYDAVEALRLIEDGLAAVEQANAPGSVGLWAMKAEFLDKLGSDEQAEAAYKETRALLPQSDLTCYNLGFFYMTRNRYDEALAAFLEAAKLNPRSGRNAEAVGAVYFGNGMEEEALPWMRKAVELSPDEPNARMNLANALGKLEKSNEAVQAYMNVLRLDPTNEDAACKYAYFSIQNPPHAVHDGKYRKMFVDSSEALREINPLSDEEAAKMIRDDQIDILVDLMGYTHGAREGLLAMKPGRVQLGFKGYMSTTGGDFLSHLVSDAVSVPPELAVFYSEKQLQLGMLFSSSTHAINHPEMLSSSLISRKEAGLPDKMFIFACFNTLYKITPTLFLAWLKILKNVPKRFQIPSPFAVDSSQCPLVARRTGRREGTLMQLCTRKRRLKEEALVVMVVVVVVEEDEEEEEDEDSSKVPLEKHLQVKANADLFLDTPMYNAHSTAADALWAGVPVLTLAREKMAARVGASLALSLHMPELIVRNMEEYVSVATLLARRRRKLQRIREKLLRMRKDNKVLACAGGSDRR</sequence>
<dbReference type="EC" id="2.4.1.255" evidence="3"/>
<evidence type="ECO:0000256" key="5">
    <source>
        <dbReference type="ARBA" id="ARBA00022679"/>
    </source>
</evidence>
<dbReference type="Gene3D" id="3.40.50.11380">
    <property type="match status" value="1"/>
</dbReference>
<evidence type="ECO:0000256" key="4">
    <source>
        <dbReference type="ARBA" id="ARBA00022676"/>
    </source>
</evidence>
<reference evidence="11 13" key="1">
    <citation type="journal article" date="2012" name="Nature">
        <title>Algal genomes reveal evolutionary mosaicism and the fate of nucleomorphs.</title>
        <authorList>
            <consortium name="DOE Joint Genome Institute"/>
            <person name="Curtis B.A."/>
            <person name="Tanifuji G."/>
            <person name="Burki F."/>
            <person name="Gruber A."/>
            <person name="Irimia M."/>
            <person name="Maruyama S."/>
            <person name="Arias M.C."/>
            <person name="Ball S.G."/>
            <person name="Gile G.H."/>
            <person name="Hirakawa Y."/>
            <person name="Hopkins J.F."/>
            <person name="Kuo A."/>
            <person name="Rensing S.A."/>
            <person name="Schmutz J."/>
            <person name="Symeonidi A."/>
            <person name="Elias M."/>
            <person name="Eveleigh R.J."/>
            <person name="Herman E.K."/>
            <person name="Klute M.J."/>
            <person name="Nakayama T."/>
            <person name="Obornik M."/>
            <person name="Reyes-Prieto A."/>
            <person name="Armbrust E.V."/>
            <person name="Aves S.J."/>
            <person name="Beiko R.G."/>
            <person name="Coutinho P."/>
            <person name="Dacks J.B."/>
            <person name="Durnford D.G."/>
            <person name="Fast N.M."/>
            <person name="Green B.R."/>
            <person name="Grisdale C.J."/>
            <person name="Hempel F."/>
            <person name="Henrissat B."/>
            <person name="Hoppner M.P."/>
            <person name="Ishida K."/>
            <person name="Kim E."/>
            <person name="Koreny L."/>
            <person name="Kroth P.G."/>
            <person name="Liu Y."/>
            <person name="Malik S.B."/>
            <person name="Maier U.G."/>
            <person name="McRose D."/>
            <person name="Mock T."/>
            <person name="Neilson J.A."/>
            <person name="Onodera N.T."/>
            <person name="Poole A.M."/>
            <person name="Pritham E.J."/>
            <person name="Richards T.A."/>
            <person name="Rocap G."/>
            <person name="Roy S.W."/>
            <person name="Sarai C."/>
            <person name="Schaack S."/>
            <person name="Shirato S."/>
            <person name="Slamovits C.H."/>
            <person name="Spencer D.F."/>
            <person name="Suzuki S."/>
            <person name="Worden A.Z."/>
            <person name="Zauner S."/>
            <person name="Barry K."/>
            <person name="Bell C."/>
            <person name="Bharti A.K."/>
            <person name="Crow J.A."/>
            <person name="Grimwood J."/>
            <person name="Kramer R."/>
            <person name="Lindquist E."/>
            <person name="Lucas S."/>
            <person name="Salamov A."/>
            <person name="McFadden G.I."/>
            <person name="Lane C.E."/>
            <person name="Keeling P.J."/>
            <person name="Gray M.W."/>
            <person name="Grigoriev I.V."/>
            <person name="Archibald J.M."/>
        </authorList>
    </citation>
    <scope>NUCLEOTIDE SEQUENCE</scope>
    <source>
        <strain evidence="11 13">CCMP2712</strain>
    </source>
</reference>
<keyword evidence="5" id="KW-0808">Transferase</keyword>
<gene>
    <name evidence="11" type="ORF">GUITHDRAFT_109660</name>
</gene>
<dbReference type="InterPro" id="IPR011990">
    <property type="entry name" value="TPR-like_helical_dom_sf"/>
</dbReference>
<name>L1J8Z2_GUITC</name>
<keyword evidence="13" id="KW-1185">Reference proteome</keyword>
<dbReference type="EnsemblProtists" id="EKX44545">
    <property type="protein sequence ID" value="EKX44545"/>
    <property type="gene ID" value="GUITHDRAFT_109660"/>
</dbReference>
<dbReference type="SMART" id="SM00028">
    <property type="entry name" value="TPR"/>
    <property type="match status" value="3"/>
</dbReference>
<dbReference type="Proteomes" id="UP000011087">
    <property type="component" value="Unassembled WGS sequence"/>
</dbReference>
<comment type="similarity">
    <text evidence="2">Belongs to the glycosyltransferase 41 family. O-GlcNAc transferase subfamily.</text>
</comment>
<evidence type="ECO:0000256" key="3">
    <source>
        <dbReference type="ARBA" id="ARBA00011970"/>
    </source>
</evidence>
<proteinExistence type="inferred from homology"/>
<reference evidence="13" key="2">
    <citation type="submission" date="2012-11" db="EMBL/GenBank/DDBJ databases">
        <authorList>
            <person name="Kuo A."/>
            <person name="Curtis B.A."/>
            <person name="Tanifuji G."/>
            <person name="Burki F."/>
            <person name="Gruber A."/>
            <person name="Irimia M."/>
            <person name="Maruyama S."/>
            <person name="Arias M.C."/>
            <person name="Ball S.G."/>
            <person name="Gile G.H."/>
            <person name="Hirakawa Y."/>
            <person name="Hopkins J.F."/>
            <person name="Rensing S.A."/>
            <person name="Schmutz J."/>
            <person name="Symeonidi A."/>
            <person name="Elias M."/>
            <person name="Eveleigh R.J."/>
            <person name="Herman E.K."/>
            <person name="Klute M.J."/>
            <person name="Nakayama T."/>
            <person name="Obornik M."/>
            <person name="Reyes-Prieto A."/>
            <person name="Armbrust E.V."/>
            <person name="Aves S.J."/>
            <person name="Beiko R.G."/>
            <person name="Coutinho P."/>
            <person name="Dacks J.B."/>
            <person name="Durnford D.G."/>
            <person name="Fast N.M."/>
            <person name="Green B.R."/>
            <person name="Grisdale C."/>
            <person name="Hempe F."/>
            <person name="Henrissat B."/>
            <person name="Hoppner M.P."/>
            <person name="Ishida K.-I."/>
            <person name="Kim E."/>
            <person name="Koreny L."/>
            <person name="Kroth P.G."/>
            <person name="Liu Y."/>
            <person name="Malik S.-B."/>
            <person name="Maier U.G."/>
            <person name="McRose D."/>
            <person name="Mock T."/>
            <person name="Neilson J.A."/>
            <person name="Onodera N.T."/>
            <person name="Poole A.M."/>
            <person name="Pritham E.J."/>
            <person name="Richards T.A."/>
            <person name="Rocap G."/>
            <person name="Roy S.W."/>
            <person name="Sarai C."/>
            <person name="Schaack S."/>
            <person name="Shirato S."/>
            <person name="Slamovits C.H."/>
            <person name="Spencer D.F."/>
            <person name="Suzuki S."/>
            <person name="Worden A.Z."/>
            <person name="Zauner S."/>
            <person name="Barry K."/>
            <person name="Bell C."/>
            <person name="Bharti A.K."/>
            <person name="Crow J.A."/>
            <person name="Grimwood J."/>
            <person name="Kramer R."/>
            <person name="Lindquist E."/>
            <person name="Lucas S."/>
            <person name="Salamov A."/>
            <person name="McFadden G.I."/>
            <person name="Lane C.E."/>
            <person name="Keeling P.J."/>
            <person name="Gray M.W."/>
            <person name="Grigoriev I.V."/>
            <person name="Archibald J.M."/>
        </authorList>
    </citation>
    <scope>NUCLEOTIDE SEQUENCE</scope>
    <source>
        <strain evidence="13">CCMP2712</strain>
    </source>
</reference>
<feature type="domain" description="O-GlcNAc transferase C-terminal" evidence="10">
    <location>
        <begin position="266"/>
        <end position="386"/>
    </location>
</feature>
<comment type="pathway">
    <text evidence="1">Protein modification; protein glycosylation.</text>
</comment>
<keyword evidence="4" id="KW-0328">Glycosyltransferase</keyword>
<evidence type="ECO:0000313" key="12">
    <source>
        <dbReference type="EnsemblProtists" id="EKX44545"/>
    </source>
</evidence>
<evidence type="ECO:0000256" key="2">
    <source>
        <dbReference type="ARBA" id="ARBA00005386"/>
    </source>
</evidence>
<dbReference type="Gene3D" id="3.40.50.2000">
    <property type="entry name" value="Glycogen Phosphorylase B"/>
    <property type="match status" value="1"/>
</dbReference>
<evidence type="ECO:0000256" key="8">
    <source>
        <dbReference type="PROSITE-ProRule" id="PRU00339"/>
    </source>
</evidence>
<reference evidence="12" key="3">
    <citation type="submission" date="2015-06" db="UniProtKB">
        <authorList>
            <consortium name="EnsemblProtists"/>
        </authorList>
    </citation>
    <scope>IDENTIFICATION</scope>
</reference>
<dbReference type="KEGG" id="gtt:GUITHDRAFT_109660"/>
<feature type="repeat" description="TPR" evidence="8">
    <location>
        <begin position="209"/>
        <end position="242"/>
    </location>
</feature>
<dbReference type="PaxDb" id="55529-EKX44545"/>
<accession>L1J8Z2</accession>
<dbReference type="RefSeq" id="XP_005831525.1">
    <property type="nucleotide sequence ID" value="XM_005831468.1"/>
</dbReference>
<feature type="signal peptide" evidence="9">
    <location>
        <begin position="1"/>
        <end position="24"/>
    </location>
</feature>
<keyword evidence="7 8" id="KW-0802">TPR repeat</keyword>
<dbReference type="EMBL" id="JH993004">
    <property type="protein sequence ID" value="EKX44545.1"/>
    <property type="molecule type" value="Genomic_DNA"/>
</dbReference>